<reference evidence="7" key="1">
    <citation type="submission" date="2012-12" db="EMBL/GenBank/DDBJ databases">
        <authorList>
            <person name="Hellsten U."/>
            <person name="Grimwood J."/>
            <person name="Chapman J.A."/>
            <person name="Shapiro H."/>
            <person name="Aerts A."/>
            <person name="Otillar R.P."/>
            <person name="Terry A.Y."/>
            <person name="Boore J.L."/>
            <person name="Simakov O."/>
            <person name="Marletaz F."/>
            <person name="Cho S.-J."/>
            <person name="Edsinger-Gonzales E."/>
            <person name="Havlak P."/>
            <person name="Kuo D.-H."/>
            <person name="Larsson T."/>
            <person name="Lv J."/>
            <person name="Arendt D."/>
            <person name="Savage R."/>
            <person name="Osoegawa K."/>
            <person name="de Jong P."/>
            <person name="Lindberg D.R."/>
            <person name="Seaver E.C."/>
            <person name="Weisblat D.A."/>
            <person name="Putnam N.H."/>
            <person name="Grigoriev I.V."/>
            <person name="Rokhsar D.S."/>
        </authorList>
    </citation>
    <scope>NUCLEOTIDE SEQUENCE</scope>
    <source>
        <strain evidence="7">I ESC-2004</strain>
    </source>
</reference>
<dbReference type="SUPFAM" id="SSF49899">
    <property type="entry name" value="Concanavalin A-like lectins/glucanases"/>
    <property type="match status" value="1"/>
</dbReference>
<dbReference type="InterPro" id="IPR000757">
    <property type="entry name" value="Beta-glucanase-like"/>
</dbReference>
<feature type="domain" description="GH16" evidence="4">
    <location>
        <begin position="55"/>
        <end position="412"/>
    </location>
</feature>
<protein>
    <recommendedName>
        <fullName evidence="4">GH16 domain-containing protein</fullName>
    </recommendedName>
</protein>
<accession>R7TFX2</accession>
<feature type="compositionally biased region" description="Basic and acidic residues" evidence="2">
    <location>
        <begin position="27"/>
        <end position="38"/>
    </location>
</feature>
<dbReference type="EMBL" id="KB310915">
    <property type="protein sequence ID" value="ELT90436.1"/>
    <property type="molecule type" value="Genomic_DNA"/>
</dbReference>
<evidence type="ECO:0000313" key="7">
    <source>
        <dbReference type="Proteomes" id="UP000014760"/>
    </source>
</evidence>
<reference evidence="5 7" key="2">
    <citation type="journal article" date="2013" name="Nature">
        <title>Insights into bilaterian evolution from three spiralian genomes.</title>
        <authorList>
            <person name="Simakov O."/>
            <person name="Marletaz F."/>
            <person name="Cho S.J."/>
            <person name="Edsinger-Gonzales E."/>
            <person name="Havlak P."/>
            <person name="Hellsten U."/>
            <person name="Kuo D.H."/>
            <person name="Larsson T."/>
            <person name="Lv J."/>
            <person name="Arendt D."/>
            <person name="Savage R."/>
            <person name="Osoegawa K."/>
            <person name="de Jong P."/>
            <person name="Grimwood J."/>
            <person name="Chapman J.A."/>
            <person name="Shapiro H."/>
            <person name="Aerts A."/>
            <person name="Otillar R.P."/>
            <person name="Terry A.Y."/>
            <person name="Boore J.L."/>
            <person name="Grigoriev I.V."/>
            <person name="Lindberg D.R."/>
            <person name="Seaver E.C."/>
            <person name="Weisblat D.A."/>
            <person name="Putnam N.H."/>
            <person name="Rokhsar D.S."/>
        </authorList>
    </citation>
    <scope>NUCLEOTIDE SEQUENCE</scope>
    <source>
        <strain evidence="5 7">I ESC-2004</strain>
    </source>
</reference>
<feature type="chain" id="PRO_5008786964" description="GH16 domain-containing protein" evidence="3">
    <location>
        <begin position="19"/>
        <end position="413"/>
    </location>
</feature>
<evidence type="ECO:0000256" key="3">
    <source>
        <dbReference type="SAM" id="SignalP"/>
    </source>
</evidence>
<evidence type="ECO:0000259" key="4">
    <source>
        <dbReference type="PROSITE" id="PS51762"/>
    </source>
</evidence>
<dbReference type="EnsemblMetazoa" id="CapteT222704">
    <property type="protein sequence ID" value="CapteP222704"/>
    <property type="gene ID" value="CapteG222704"/>
</dbReference>
<dbReference type="HOGENOM" id="CLU_019533_1_2_1"/>
<dbReference type="InterPro" id="IPR050546">
    <property type="entry name" value="Glycosyl_Hydrlase_16"/>
</dbReference>
<dbReference type="OrthoDB" id="4781at2759"/>
<feature type="signal peptide" evidence="3">
    <location>
        <begin position="1"/>
        <end position="18"/>
    </location>
</feature>
<dbReference type="Pfam" id="PF00722">
    <property type="entry name" value="Glyco_hydro_16"/>
    <property type="match status" value="1"/>
</dbReference>
<gene>
    <name evidence="5" type="ORF">CAPTEDRAFT_222704</name>
</gene>
<dbReference type="STRING" id="283909.R7TFX2"/>
<comment type="similarity">
    <text evidence="1">Belongs to the glycosyl hydrolase 16 family.</text>
</comment>
<dbReference type="CDD" id="cd08024">
    <property type="entry name" value="GH16_CCF"/>
    <property type="match status" value="1"/>
</dbReference>
<reference evidence="6" key="3">
    <citation type="submission" date="2015-06" db="UniProtKB">
        <authorList>
            <consortium name="EnsemblMetazoa"/>
        </authorList>
    </citation>
    <scope>IDENTIFICATION</scope>
</reference>
<proteinExistence type="inferred from homology"/>
<dbReference type="PANTHER" id="PTHR10963:SF55">
    <property type="entry name" value="GLYCOSIDE HYDROLASE FAMILY 16 PROTEIN"/>
    <property type="match status" value="1"/>
</dbReference>
<dbReference type="Proteomes" id="UP000014760">
    <property type="component" value="Unassembled WGS sequence"/>
</dbReference>
<dbReference type="PROSITE" id="PS51762">
    <property type="entry name" value="GH16_2"/>
    <property type="match status" value="1"/>
</dbReference>
<evidence type="ECO:0000256" key="1">
    <source>
        <dbReference type="ARBA" id="ARBA00006865"/>
    </source>
</evidence>
<dbReference type="Gene3D" id="2.60.120.200">
    <property type="match status" value="1"/>
</dbReference>
<organism evidence="5">
    <name type="scientific">Capitella teleta</name>
    <name type="common">Polychaete worm</name>
    <dbReference type="NCBI Taxonomy" id="283909"/>
    <lineage>
        <taxon>Eukaryota</taxon>
        <taxon>Metazoa</taxon>
        <taxon>Spiralia</taxon>
        <taxon>Lophotrochozoa</taxon>
        <taxon>Annelida</taxon>
        <taxon>Polychaeta</taxon>
        <taxon>Sedentaria</taxon>
        <taxon>Scolecida</taxon>
        <taxon>Capitellidae</taxon>
        <taxon>Capitella</taxon>
    </lineage>
</organism>
<dbReference type="GO" id="GO:0004553">
    <property type="term" value="F:hydrolase activity, hydrolyzing O-glycosyl compounds"/>
    <property type="evidence" value="ECO:0007669"/>
    <property type="project" value="InterPro"/>
</dbReference>
<dbReference type="GO" id="GO:0005975">
    <property type="term" value="P:carbohydrate metabolic process"/>
    <property type="evidence" value="ECO:0007669"/>
    <property type="project" value="InterPro"/>
</dbReference>
<sequence length="413" mass="46419">MKLFVGLCVVGIFVACSAHSQPAPRSHPKDTKKTKDAPVPHSKKKVFNAVPHAKADYECPDYPCLIFEDTFDTLDLDTWEPEKTMGGGGNWEFQYYDNNRSTSFVRDGQLILQPIPTSDKYGEAFLSSGMISLWGHQPHNLCTGNAWYGCERVGNPTNFLNPIQSARLRSAKSFNLKYGRVEVEAKLPKGDWLWPAIWMLPKNNAYGDWPASGEIDLVEIRGNLDLQDEQGNQMGHTHAGATLHWGPYLPFNGYEKTMGSRDGNWADEFVTYAVEWDDASLRIYFDDDLVLETEPPAGGFWEMGNEDWNLPDSLNPWAGSSSRMAPFDQEAITFSILVILQYYIILNVAVGGTGGFFPDSWTNAGYPKPWADSSETGPRDFWERNSDWLPTWNGEDAAMVINSVRAYKLSPDQ</sequence>
<dbReference type="OMA" id="VWSQTGR"/>
<dbReference type="FunCoup" id="R7TFX2">
    <property type="interactions" value="45"/>
</dbReference>
<evidence type="ECO:0000313" key="5">
    <source>
        <dbReference type="EMBL" id="ELT90436.1"/>
    </source>
</evidence>
<name>R7TFX2_CAPTE</name>
<keyword evidence="3" id="KW-0732">Signal</keyword>
<dbReference type="InterPro" id="IPR013320">
    <property type="entry name" value="ConA-like_dom_sf"/>
</dbReference>
<dbReference type="AlphaFoldDB" id="R7TFX2"/>
<dbReference type="PROSITE" id="PS51257">
    <property type="entry name" value="PROKAR_LIPOPROTEIN"/>
    <property type="match status" value="1"/>
</dbReference>
<dbReference type="EMBL" id="AMQN01003089">
    <property type="status" value="NOT_ANNOTATED_CDS"/>
    <property type="molecule type" value="Genomic_DNA"/>
</dbReference>
<evidence type="ECO:0000256" key="2">
    <source>
        <dbReference type="SAM" id="MobiDB-lite"/>
    </source>
</evidence>
<keyword evidence="7" id="KW-1185">Reference proteome</keyword>
<feature type="region of interest" description="Disordered" evidence="2">
    <location>
        <begin position="20"/>
        <end position="40"/>
    </location>
</feature>
<evidence type="ECO:0000313" key="6">
    <source>
        <dbReference type="EnsemblMetazoa" id="CapteP222704"/>
    </source>
</evidence>
<dbReference type="PANTHER" id="PTHR10963">
    <property type="entry name" value="GLYCOSYL HYDROLASE-RELATED"/>
    <property type="match status" value="1"/>
</dbReference>